<dbReference type="SUPFAM" id="SSF52343">
    <property type="entry name" value="Ferredoxin reductase-like, C-terminal NADP-linked domain"/>
    <property type="match status" value="1"/>
</dbReference>
<evidence type="ECO:0000259" key="9">
    <source>
        <dbReference type="PROSITE" id="PS51384"/>
    </source>
</evidence>
<evidence type="ECO:0000256" key="7">
    <source>
        <dbReference type="ARBA" id="ARBA00023004"/>
    </source>
</evidence>
<evidence type="ECO:0000256" key="2">
    <source>
        <dbReference type="ARBA" id="ARBA00022630"/>
    </source>
</evidence>
<dbReference type="PANTHER" id="PTHR47354">
    <property type="entry name" value="NADH OXIDOREDUCTASE HCR"/>
    <property type="match status" value="1"/>
</dbReference>
<dbReference type="Gene3D" id="3.40.50.80">
    <property type="entry name" value="Nucleotide-binding domain of ferredoxin-NADP reductase (FNR) module"/>
    <property type="match status" value="1"/>
</dbReference>
<dbReference type="PANTHER" id="PTHR47354:SF6">
    <property type="entry name" value="NADH OXIDOREDUCTASE HCR"/>
    <property type="match status" value="1"/>
</dbReference>
<evidence type="ECO:0000256" key="5">
    <source>
        <dbReference type="ARBA" id="ARBA00022827"/>
    </source>
</evidence>
<dbReference type="InterPro" id="IPR039261">
    <property type="entry name" value="FNR_nucleotide-bd"/>
</dbReference>
<protein>
    <submittedName>
        <fullName evidence="10">Oxidoreductase domain-containing protein (Hcr)</fullName>
    </submittedName>
</protein>
<dbReference type="PROSITE" id="PS51384">
    <property type="entry name" value="FAD_FR"/>
    <property type="match status" value="1"/>
</dbReference>
<dbReference type="EMBL" id="KF901168">
    <property type="protein sequence ID" value="AIF20574.1"/>
    <property type="molecule type" value="Genomic_DNA"/>
</dbReference>
<dbReference type="GO" id="GO:0046872">
    <property type="term" value="F:metal ion binding"/>
    <property type="evidence" value="ECO:0007669"/>
    <property type="project" value="UniProtKB-KW"/>
</dbReference>
<dbReference type="AlphaFoldDB" id="A0A075HY47"/>
<name>A0A075HY47_9ARCH</name>
<keyword evidence="6" id="KW-0560">Oxidoreductase</keyword>
<dbReference type="Pfam" id="PF00175">
    <property type="entry name" value="NAD_binding_1"/>
    <property type="match status" value="1"/>
</dbReference>
<dbReference type="InterPro" id="IPR001433">
    <property type="entry name" value="OxRdtase_FAD/NAD-bd"/>
</dbReference>
<keyword evidence="3" id="KW-0001">2Fe-2S</keyword>
<dbReference type="InterPro" id="IPR050415">
    <property type="entry name" value="MRET"/>
</dbReference>
<organism evidence="10">
    <name type="scientific">uncultured marine thaumarchaeote KM3_90_G11</name>
    <dbReference type="NCBI Taxonomy" id="1456344"/>
    <lineage>
        <taxon>Archaea</taxon>
        <taxon>Nitrososphaerota</taxon>
        <taxon>environmental samples</taxon>
    </lineage>
</organism>
<reference evidence="10" key="1">
    <citation type="journal article" date="2014" name="Genome Biol. Evol.">
        <title>Pangenome evidence for extensive interdomain horizontal transfer affecting lineage core and shell genes in uncultured planktonic thaumarchaeota and euryarchaeota.</title>
        <authorList>
            <person name="Deschamps P."/>
            <person name="Zivanovic Y."/>
            <person name="Moreira D."/>
            <person name="Rodriguez-Valera F."/>
            <person name="Lopez-Garcia P."/>
        </authorList>
    </citation>
    <scope>NUCLEOTIDE SEQUENCE</scope>
</reference>
<evidence type="ECO:0000313" key="10">
    <source>
        <dbReference type="EMBL" id="AIF20574.1"/>
    </source>
</evidence>
<evidence type="ECO:0000256" key="3">
    <source>
        <dbReference type="ARBA" id="ARBA00022714"/>
    </source>
</evidence>
<gene>
    <name evidence="10" type="primary">hcr</name>
</gene>
<keyword evidence="2" id="KW-0285">Flavoprotein</keyword>
<dbReference type="InterPro" id="IPR008333">
    <property type="entry name" value="Cbr1-like_FAD-bd_dom"/>
</dbReference>
<keyword evidence="7" id="KW-0408">Iron</keyword>
<keyword evidence="8" id="KW-0411">Iron-sulfur</keyword>
<dbReference type="InterPro" id="IPR017927">
    <property type="entry name" value="FAD-bd_FR_type"/>
</dbReference>
<accession>A0A075HY47</accession>
<dbReference type="GO" id="GO:0016491">
    <property type="term" value="F:oxidoreductase activity"/>
    <property type="evidence" value="ECO:0007669"/>
    <property type="project" value="UniProtKB-KW"/>
</dbReference>
<sequence length="301" mass="34120">MPNKYNVRAEKITTESSDSKSFIFTPIDNDEGLYDYLPGQFFMVEAKITRPESIVYDKESKQMIPSGPDVEVVEKKAYSVVSSPTQKGHIELMIKSEQGVFAPYLLDQFHEGDTCTLVGPTGKFMKEVFEQNSKFVACWSAGSGIPSTLSLMQYCLDNQLDTRVVAFDSNKTRDDIIYHDKIKEMVSKSEHFKAVFTATRQPLDQLPKSTSDVIYESGRFWTDENSLAKHTDNRGFFDKLLGKKSNWLEYFNTICGSSSFINGKGRDKAGKMAKLGEGVEDHLLKFECTPSNIDKDQYYLQ</sequence>
<keyword evidence="4" id="KW-0479">Metal-binding</keyword>
<evidence type="ECO:0000256" key="1">
    <source>
        <dbReference type="ARBA" id="ARBA00001974"/>
    </source>
</evidence>
<dbReference type="GO" id="GO:0051537">
    <property type="term" value="F:2 iron, 2 sulfur cluster binding"/>
    <property type="evidence" value="ECO:0007669"/>
    <property type="project" value="UniProtKB-KW"/>
</dbReference>
<dbReference type="Gene3D" id="2.40.30.10">
    <property type="entry name" value="Translation factors"/>
    <property type="match status" value="1"/>
</dbReference>
<feature type="domain" description="FAD-binding FR-type" evidence="9">
    <location>
        <begin position="2"/>
        <end position="127"/>
    </location>
</feature>
<evidence type="ECO:0000256" key="8">
    <source>
        <dbReference type="ARBA" id="ARBA00023014"/>
    </source>
</evidence>
<dbReference type="SUPFAM" id="SSF63380">
    <property type="entry name" value="Riboflavin synthase domain-like"/>
    <property type="match status" value="1"/>
</dbReference>
<dbReference type="Pfam" id="PF00970">
    <property type="entry name" value="FAD_binding_6"/>
    <property type="match status" value="1"/>
</dbReference>
<dbReference type="InterPro" id="IPR017938">
    <property type="entry name" value="Riboflavin_synthase-like_b-brl"/>
</dbReference>
<keyword evidence="5" id="KW-0274">FAD</keyword>
<comment type="cofactor">
    <cofactor evidence="1">
        <name>FAD</name>
        <dbReference type="ChEBI" id="CHEBI:57692"/>
    </cofactor>
</comment>
<proteinExistence type="predicted"/>
<evidence type="ECO:0000256" key="4">
    <source>
        <dbReference type="ARBA" id="ARBA00022723"/>
    </source>
</evidence>
<evidence type="ECO:0000256" key="6">
    <source>
        <dbReference type="ARBA" id="ARBA00023002"/>
    </source>
</evidence>